<dbReference type="EMBL" id="MU001496">
    <property type="protein sequence ID" value="KAF2447411.1"/>
    <property type="molecule type" value="Genomic_DNA"/>
</dbReference>
<sequence length="108" mass="12549">MTCSQYWVKDNDAPVDVAPPGCFHESYAVLRLKALYQRQQSAPGVCSYNTSVLYQFWSHFLVRNFNIRMYDEFHLFALEDSHNKLLEVGVSNLIKFYGVFTVGSKRFP</sequence>
<accession>A0A9P4UEG2</accession>
<protein>
    <submittedName>
        <fullName evidence="1">Uncharacterized protein</fullName>
    </submittedName>
</protein>
<gene>
    <name evidence="1" type="ORF">P171DRAFT_224552</name>
</gene>
<dbReference type="GO" id="GO:0048255">
    <property type="term" value="P:mRNA stabilization"/>
    <property type="evidence" value="ECO:0007669"/>
    <property type="project" value="InterPro"/>
</dbReference>
<keyword evidence="2" id="KW-1185">Reference proteome</keyword>
<dbReference type="InterPro" id="IPR006607">
    <property type="entry name" value="DM15"/>
</dbReference>
<dbReference type="Pfam" id="PF21071">
    <property type="entry name" value="LARP1_HEAT"/>
    <property type="match status" value="1"/>
</dbReference>
<name>A0A9P4UEG2_9PLEO</name>
<dbReference type="OrthoDB" id="340227at2759"/>
<reference evidence="1" key="1">
    <citation type="journal article" date="2020" name="Stud. Mycol.">
        <title>101 Dothideomycetes genomes: a test case for predicting lifestyles and emergence of pathogens.</title>
        <authorList>
            <person name="Haridas S."/>
            <person name="Albert R."/>
            <person name="Binder M."/>
            <person name="Bloem J."/>
            <person name="Labutti K."/>
            <person name="Salamov A."/>
            <person name="Andreopoulos B."/>
            <person name="Baker S."/>
            <person name="Barry K."/>
            <person name="Bills G."/>
            <person name="Bluhm B."/>
            <person name="Cannon C."/>
            <person name="Castanera R."/>
            <person name="Culley D."/>
            <person name="Daum C."/>
            <person name="Ezra D."/>
            <person name="Gonzalez J."/>
            <person name="Henrissat B."/>
            <person name="Kuo A."/>
            <person name="Liang C."/>
            <person name="Lipzen A."/>
            <person name="Lutzoni F."/>
            <person name="Magnuson J."/>
            <person name="Mondo S."/>
            <person name="Nolan M."/>
            <person name="Ohm R."/>
            <person name="Pangilinan J."/>
            <person name="Park H.-J."/>
            <person name="Ramirez L."/>
            <person name="Alfaro M."/>
            <person name="Sun H."/>
            <person name="Tritt A."/>
            <person name="Yoshinaga Y."/>
            <person name="Zwiers L.-H."/>
            <person name="Turgeon B."/>
            <person name="Goodwin S."/>
            <person name="Spatafora J."/>
            <person name="Crous P."/>
            <person name="Grigoriev I."/>
        </authorList>
    </citation>
    <scope>NUCLEOTIDE SEQUENCE</scope>
    <source>
        <strain evidence="1">CBS 690.94</strain>
    </source>
</reference>
<dbReference type="AlphaFoldDB" id="A0A9P4UEG2"/>
<evidence type="ECO:0000313" key="1">
    <source>
        <dbReference type="EMBL" id="KAF2447411.1"/>
    </source>
</evidence>
<comment type="caution">
    <text evidence="1">The sequence shown here is derived from an EMBL/GenBank/DDBJ whole genome shotgun (WGS) entry which is preliminary data.</text>
</comment>
<evidence type="ECO:0000313" key="2">
    <source>
        <dbReference type="Proteomes" id="UP000799764"/>
    </source>
</evidence>
<dbReference type="GO" id="GO:0000339">
    <property type="term" value="F:RNA cap binding"/>
    <property type="evidence" value="ECO:0007669"/>
    <property type="project" value="InterPro"/>
</dbReference>
<proteinExistence type="predicted"/>
<organism evidence="1 2">
    <name type="scientific">Karstenula rhodostoma CBS 690.94</name>
    <dbReference type="NCBI Taxonomy" id="1392251"/>
    <lineage>
        <taxon>Eukaryota</taxon>
        <taxon>Fungi</taxon>
        <taxon>Dikarya</taxon>
        <taxon>Ascomycota</taxon>
        <taxon>Pezizomycotina</taxon>
        <taxon>Dothideomycetes</taxon>
        <taxon>Pleosporomycetidae</taxon>
        <taxon>Pleosporales</taxon>
        <taxon>Massarineae</taxon>
        <taxon>Didymosphaeriaceae</taxon>
        <taxon>Karstenula</taxon>
    </lineage>
</organism>
<dbReference type="Proteomes" id="UP000799764">
    <property type="component" value="Unassembled WGS sequence"/>
</dbReference>